<sequence>MAATTGLSTGIFARTRYGNTPSRLTFQGPSDFGFSTSDKFKKLHFDRSILLPSTNARSAPILRVASKTEVPLLCFQPSKTVHLKFQLQKECNFGEHFLLVGDDPMLGLWNPFNAIPLNWSDEHVWSVELDAPIGLTLQFKFILKRETGEIIWQPGPDRIFKTWESRSGIIVVEDWENAEAQKIMEEFTVQVKPGTGPELELSTAGNVHHQKDELISTISKDVTLCDSIVQEDDKRNVKNDLVTRENIIRPLEEHINNVSKSLKLEESVGYKMEETMNNKKPITLTGSNAAEESIGYEMAETRNKKKPINLTRTNLATSEEEESLPRYEERQLLMPGLTPIQSSSTKEAFCEEFGSILNVDSSASVDESNNQIA</sequence>
<feature type="domain" description="CBM20" evidence="1">
    <location>
        <begin position="75"/>
        <end position="177"/>
    </location>
</feature>
<dbReference type="InterPro" id="IPR002044">
    <property type="entry name" value="CBM20"/>
</dbReference>
<dbReference type="CDD" id="cd05467">
    <property type="entry name" value="CBM20"/>
    <property type="match status" value="1"/>
</dbReference>
<dbReference type="Pfam" id="PF00686">
    <property type="entry name" value="CBM_20"/>
    <property type="match status" value="1"/>
</dbReference>
<dbReference type="InterPro" id="IPR013783">
    <property type="entry name" value="Ig-like_fold"/>
</dbReference>
<evidence type="ECO:0000313" key="2">
    <source>
        <dbReference type="EMBL" id="KAJ8769800.1"/>
    </source>
</evidence>
<dbReference type="AlphaFoldDB" id="A0AAV8TV45"/>
<name>A0AAV8TV45_9ROSI</name>
<comment type="caution">
    <text evidence="2">The sequence shown here is derived from an EMBL/GenBank/DDBJ whole genome shotgun (WGS) entry which is preliminary data.</text>
</comment>
<dbReference type="Gene3D" id="2.60.40.10">
    <property type="entry name" value="Immunoglobulins"/>
    <property type="match status" value="1"/>
</dbReference>
<evidence type="ECO:0000313" key="3">
    <source>
        <dbReference type="Proteomes" id="UP001159364"/>
    </source>
</evidence>
<dbReference type="PANTHER" id="PTHR15048:SF0">
    <property type="entry name" value="STARCH-BINDING DOMAIN-CONTAINING PROTEIN 1"/>
    <property type="match status" value="1"/>
</dbReference>
<accession>A0AAV8TV45</accession>
<protein>
    <recommendedName>
        <fullName evidence="1">CBM20 domain-containing protein</fullName>
    </recommendedName>
</protein>
<dbReference type="PANTHER" id="PTHR15048">
    <property type="entry name" value="STARCH-BINDING DOMAIN-CONTAINING PROTEIN 1"/>
    <property type="match status" value="1"/>
</dbReference>
<evidence type="ECO:0000259" key="1">
    <source>
        <dbReference type="PROSITE" id="PS51166"/>
    </source>
</evidence>
<dbReference type="EMBL" id="JAIWQS010000003">
    <property type="protein sequence ID" value="KAJ8769800.1"/>
    <property type="molecule type" value="Genomic_DNA"/>
</dbReference>
<gene>
    <name evidence="2" type="ORF">K2173_007660</name>
</gene>
<dbReference type="InterPro" id="IPR013784">
    <property type="entry name" value="Carb-bd-like_fold"/>
</dbReference>
<dbReference type="SMART" id="SM01065">
    <property type="entry name" value="CBM_2"/>
    <property type="match status" value="1"/>
</dbReference>
<reference evidence="2 3" key="1">
    <citation type="submission" date="2021-09" db="EMBL/GenBank/DDBJ databases">
        <title>Genomic insights and catalytic innovation underlie evolution of tropane alkaloids biosynthesis.</title>
        <authorList>
            <person name="Wang Y.-J."/>
            <person name="Tian T."/>
            <person name="Huang J.-P."/>
            <person name="Huang S.-X."/>
        </authorList>
    </citation>
    <scope>NUCLEOTIDE SEQUENCE [LARGE SCALE GENOMIC DNA]</scope>
    <source>
        <strain evidence="2">KIB-2018</strain>
        <tissue evidence="2">Leaf</tissue>
    </source>
</reference>
<dbReference type="GO" id="GO:0016020">
    <property type="term" value="C:membrane"/>
    <property type="evidence" value="ECO:0007669"/>
    <property type="project" value="TreeGrafter"/>
</dbReference>
<dbReference type="Proteomes" id="UP001159364">
    <property type="component" value="Linkage Group LG03"/>
</dbReference>
<dbReference type="PROSITE" id="PS51166">
    <property type="entry name" value="CBM20"/>
    <property type="match status" value="1"/>
</dbReference>
<proteinExistence type="predicted"/>
<keyword evidence="3" id="KW-1185">Reference proteome</keyword>
<dbReference type="GO" id="GO:2001070">
    <property type="term" value="F:starch binding"/>
    <property type="evidence" value="ECO:0007669"/>
    <property type="project" value="InterPro"/>
</dbReference>
<dbReference type="SUPFAM" id="SSF49452">
    <property type="entry name" value="Starch-binding domain-like"/>
    <property type="match status" value="1"/>
</dbReference>
<organism evidence="2 3">
    <name type="scientific">Erythroxylum novogranatense</name>
    <dbReference type="NCBI Taxonomy" id="1862640"/>
    <lineage>
        <taxon>Eukaryota</taxon>
        <taxon>Viridiplantae</taxon>
        <taxon>Streptophyta</taxon>
        <taxon>Embryophyta</taxon>
        <taxon>Tracheophyta</taxon>
        <taxon>Spermatophyta</taxon>
        <taxon>Magnoliopsida</taxon>
        <taxon>eudicotyledons</taxon>
        <taxon>Gunneridae</taxon>
        <taxon>Pentapetalae</taxon>
        <taxon>rosids</taxon>
        <taxon>fabids</taxon>
        <taxon>Malpighiales</taxon>
        <taxon>Erythroxylaceae</taxon>
        <taxon>Erythroxylum</taxon>
    </lineage>
</organism>